<evidence type="ECO:0000256" key="5">
    <source>
        <dbReference type="ARBA" id="ARBA00022516"/>
    </source>
</evidence>
<proteinExistence type="inferred from homology"/>
<evidence type="ECO:0000256" key="10">
    <source>
        <dbReference type="ARBA" id="ARBA00048975"/>
    </source>
</evidence>
<accession>A0A9D1M4T4</accession>
<name>A0A9D1M4T4_9PROT</name>
<dbReference type="AlphaFoldDB" id="A0A9D1M4T4"/>
<dbReference type="EC" id="2.4.1.182" evidence="3 11"/>
<comment type="similarity">
    <text evidence="2 11">Belongs to the LpxB family.</text>
</comment>
<evidence type="ECO:0000313" key="13">
    <source>
        <dbReference type="Proteomes" id="UP000824107"/>
    </source>
</evidence>
<evidence type="ECO:0000256" key="9">
    <source>
        <dbReference type="ARBA" id="ARBA00023098"/>
    </source>
</evidence>
<evidence type="ECO:0000256" key="4">
    <source>
        <dbReference type="ARBA" id="ARBA00020902"/>
    </source>
</evidence>
<comment type="caution">
    <text evidence="12">The sequence shown here is derived from an EMBL/GenBank/DDBJ whole genome shotgun (WGS) entry which is preliminary data.</text>
</comment>
<keyword evidence="7 11" id="KW-0328">Glycosyltransferase</keyword>
<reference evidence="12" key="2">
    <citation type="journal article" date="2021" name="PeerJ">
        <title>Extensive microbial diversity within the chicken gut microbiome revealed by metagenomics and culture.</title>
        <authorList>
            <person name="Gilroy R."/>
            <person name="Ravi A."/>
            <person name="Getino M."/>
            <person name="Pursley I."/>
            <person name="Horton D.L."/>
            <person name="Alikhan N.F."/>
            <person name="Baker D."/>
            <person name="Gharbi K."/>
            <person name="Hall N."/>
            <person name="Watson M."/>
            <person name="Adriaenssens E.M."/>
            <person name="Foster-Nyarko E."/>
            <person name="Jarju S."/>
            <person name="Secka A."/>
            <person name="Antonio M."/>
            <person name="Oren A."/>
            <person name="Chaudhuri R.R."/>
            <person name="La Ragione R."/>
            <person name="Hildebrand F."/>
            <person name="Pallen M.J."/>
        </authorList>
    </citation>
    <scope>NUCLEOTIDE SEQUENCE</scope>
    <source>
        <strain evidence="12">ChiW3-316</strain>
    </source>
</reference>
<organism evidence="12 13">
    <name type="scientific">Candidatus Scatocola faecipullorum</name>
    <dbReference type="NCBI Taxonomy" id="2840917"/>
    <lineage>
        <taxon>Bacteria</taxon>
        <taxon>Pseudomonadati</taxon>
        <taxon>Pseudomonadota</taxon>
        <taxon>Alphaproteobacteria</taxon>
        <taxon>Rhodospirillales</taxon>
        <taxon>Rhodospirillaceae</taxon>
        <taxon>Rhodospirillaceae incertae sedis</taxon>
        <taxon>Candidatus Scatocola</taxon>
    </lineage>
</organism>
<evidence type="ECO:0000256" key="3">
    <source>
        <dbReference type="ARBA" id="ARBA00012687"/>
    </source>
</evidence>
<dbReference type="GO" id="GO:0005543">
    <property type="term" value="F:phospholipid binding"/>
    <property type="evidence" value="ECO:0007669"/>
    <property type="project" value="TreeGrafter"/>
</dbReference>
<dbReference type="GO" id="GO:0008915">
    <property type="term" value="F:lipid-A-disaccharide synthase activity"/>
    <property type="evidence" value="ECO:0007669"/>
    <property type="project" value="UniProtKB-UniRule"/>
</dbReference>
<dbReference type="NCBIfam" id="TIGR00215">
    <property type="entry name" value="lpxB"/>
    <property type="match status" value="1"/>
</dbReference>
<gene>
    <name evidence="11 12" type="primary">lpxB</name>
    <name evidence="12" type="ORF">IAD20_07345</name>
</gene>
<dbReference type="HAMAP" id="MF_00392">
    <property type="entry name" value="LpxB"/>
    <property type="match status" value="1"/>
</dbReference>
<evidence type="ECO:0000313" key="12">
    <source>
        <dbReference type="EMBL" id="HIU53878.1"/>
    </source>
</evidence>
<dbReference type="InterPro" id="IPR003835">
    <property type="entry name" value="Glyco_trans_19"/>
</dbReference>
<evidence type="ECO:0000256" key="8">
    <source>
        <dbReference type="ARBA" id="ARBA00022679"/>
    </source>
</evidence>
<keyword evidence="8 11" id="KW-0808">Transferase</keyword>
<sequence>MTDVKNLKVYIIAGEPSGDLLGSRFMRAMVKKTNGQVEFYGVGGESMEKAGLKSLFDISDLAIMGLAEVIPSIPKVLRLIKQTVADIEKVKPDVVITIDSWSFGSRVQKILRRKKLGIPQVHYVAPQVWAWKKKRARTMYKYVDHLLTLLPQEPKYFTPYGLAATFVGHPVIESKVIHGSGDDFRKKFAISADKKIIAVLPGSRKTEVAKMLPVFLEAAQKLYLEDNSLCFVIPTVKTVAGMVRQMVGGSGLPITIVEDEDDRHNAFKASAAAMAASGTVALELAIAGVPHIIGYKVSPLTAVLVRKFMHIQFVNLSNIMLGREVVPELLQEQCVPGNICRYIKRFLAKDDIFERQTEGFQKVREILGLGEQTPSENACDAVLKLIEEKKQTR</sequence>
<dbReference type="GO" id="GO:0016020">
    <property type="term" value="C:membrane"/>
    <property type="evidence" value="ECO:0007669"/>
    <property type="project" value="GOC"/>
</dbReference>
<dbReference type="EMBL" id="DVNC01000050">
    <property type="protein sequence ID" value="HIU53878.1"/>
    <property type="molecule type" value="Genomic_DNA"/>
</dbReference>
<dbReference type="SUPFAM" id="SSF53756">
    <property type="entry name" value="UDP-Glycosyltransferase/glycogen phosphorylase"/>
    <property type="match status" value="1"/>
</dbReference>
<protein>
    <recommendedName>
        <fullName evidence="4 11">Lipid-A-disaccharide synthase</fullName>
        <ecNumber evidence="3 11">2.4.1.182</ecNumber>
    </recommendedName>
</protein>
<keyword evidence="5 11" id="KW-0444">Lipid biosynthesis</keyword>
<comment type="function">
    <text evidence="1 11">Condensation of UDP-2,3-diacylglucosamine and 2,3-diacylglucosamine-1-phosphate to form lipid A disaccharide, a precursor of lipid A, a phosphorylated glycolipid that anchors the lipopolysaccharide to the outer membrane of the cell.</text>
</comment>
<keyword evidence="9 11" id="KW-0443">Lipid metabolism</keyword>
<dbReference type="Pfam" id="PF02684">
    <property type="entry name" value="LpxB"/>
    <property type="match status" value="1"/>
</dbReference>
<evidence type="ECO:0000256" key="2">
    <source>
        <dbReference type="ARBA" id="ARBA00007868"/>
    </source>
</evidence>
<evidence type="ECO:0000256" key="11">
    <source>
        <dbReference type="HAMAP-Rule" id="MF_00392"/>
    </source>
</evidence>
<dbReference type="GO" id="GO:0009245">
    <property type="term" value="P:lipid A biosynthetic process"/>
    <property type="evidence" value="ECO:0007669"/>
    <property type="project" value="UniProtKB-UniRule"/>
</dbReference>
<evidence type="ECO:0000256" key="1">
    <source>
        <dbReference type="ARBA" id="ARBA00002056"/>
    </source>
</evidence>
<keyword evidence="6 11" id="KW-0441">Lipid A biosynthesis</keyword>
<dbReference type="Proteomes" id="UP000824107">
    <property type="component" value="Unassembled WGS sequence"/>
</dbReference>
<dbReference type="PANTHER" id="PTHR30372">
    <property type="entry name" value="LIPID-A-DISACCHARIDE SYNTHASE"/>
    <property type="match status" value="1"/>
</dbReference>
<dbReference type="PANTHER" id="PTHR30372:SF4">
    <property type="entry name" value="LIPID-A-DISACCHARIDE SYNTHASE, MITOCHONDRIAL-RELATED"/>
    <property type="match status" value="1"/>
</dbReference>
<evidence type="ECO:0000256" key="7">
    <source>
        <dbReference type="ARBA" id="ARBA00022676"/>
    </source>
</evidence>
<comment type="catalytic activity">
    <reaction evidence="10 11">
        <text>a lipid X + a UDP-2-N,3-O-bis[(3R)-3-hydroxyacyl]-alpha-D-glucosamine = a lipid A disaccharide + UDP + H(+)</text>
        <dbReference type="Rhea" id="RHEA:67828"/>
        <dbReference type="ChEBI" id="CHEBI:15378"/>
        <dbReference type="ChEBI" id="CHEBI:58223"/>
        <dbReference type="ChEBI" id="CHEBI:137748"/>
        <dbReference type="ChEBI" id="CHEBI:176338"/>
        <dbReference type="ChEBI" id="CHEBI:176343"/>
        <dbReference type="EC" id="2.4.1.182"/>
    </reaction>
</comment>
<reference evidence="12" key="1">
    <citation type="submission" date="2020-10" db="EMBL/GenBank/DDBJ databases">
        <authorList>
            <person name="Gilroy R."/>
        </authorList>
    </citation>
    <scope>NUCLEOTIDE SEQUENCE</scope>
    <source>
        <strain evidence="12">ChiW3-316</strain>
    </source>
</reference>
<comment type="pathway">
    <text evidence="11">Bacterial outer membrane biogenesis; LPS lipid A biosynthesis.</text>
</comment>
<evidence type="ECO:0000256" key="6">
    <source>
        <dbReference type="ARBA" id="ARBA00022556"/>
    </source>
</evidence>